<comment type="caution">
    <text evidence="1">The sequence shown here is derived from an EMBL/GenBank/DDBJ whole genome shotgun (WGS) entry which is preliminary data.</text>
</comment>
<dbReference type="AlphaFoldDB" id="A0ABD3NHR0"/>
<keyword evidence="2" id="KW-1185">Reference proteome</keyword>
<protein>
    <recommendedName>
        <fullName evidence="3">SET domain-containing protein</fullName>
    </recommendedName>
</protein>
<reference evidence="1 2" key="1">
    <citation type="submission" date="2024-10" db="EMBL/GenBank/DDBJ databases">
        <title>Updated reference genomes for cyclostephanoid diatoms.</title>
        <authorList>
            <person name="Roberts W.R."/>
            <person name="Alverson A.J."/>
        </authorList>
    </citation>
    <scope>NUCLEOTIDE SEQUENCE [LARGE SCALE GENOMIC DNA]</scope>
    <source>
        <strain evidence="1 2">AJA276-08</strain>
    </source>
</reference>
<evidence type="ECO:0008006" key="3">
    <source>
        <dbReference type="Google" id="ProtNLM"/>
    </source>
</evidence>
<gene>
    <name evidence="1" type="ORF">ACHAW5_009949</name>
</gene>
<dbReference type="Proteomes" id="UP001530315">
    <property type="component" value="Unassembled WGS sequence"/>
</dbReference>
<evidence type="ECO:0000313" key="2">
    <source>
        <dbReference type="Proteomes" id="UP001530315"/>
    </source>
</evidence>
<evidence type="ECO:0000313" key="1">
    <source>
        <dbReference type="EMBL" id="KAL3775392.1"/>
    </source>
</evidence>
<proteinExistence type="predicted"/>
<sequence length="209" mass="22490">PPSLPTPTYIRQPRKQVQTRACRVERKCYDGVLWGPPLRVIAPVFDFINHGGRRLANARYGVEDGGMCDLRGARLVVRANRDIARGEETLLDDDASIDEYGLDDDDGEDEVEVVEVGGGTGGGGSGLITLAPSVARAIAERATETAFNLILEPEAASSEEDWDAPEFVRAMSLAASLRWSQHRVLLAFAQNLKALTSPPPSASSSTTKG</sequence>
<dbReference type="EMBL" id="JALLAZ020001415">
    <property type="protein sequence ID" value="KAL3775392.1"/>
    <property type="molecule type" value="Genomic_DNA"/>
</dbReference>
<accession>A0ABD3NHR0</accession>
<feature type="non-terminal residue" evidence="1">
    <location>
        <position position="1"/>
    </location>
</feature>
<name>A0ABD3NHR0_9STRA</name>
<organism evidence="1 2">
    <name type="scientific">Stephanodiscus triporus</name>
    <dbReference type="NCBI Taxonomy" id="2934178"/>
    <lineage>
        <taxon>Eukaryota</taxon>
        <taxon>Sar</taxon>
        <taxon>Stramenopiles</taxon>
        <taxon>Ochrophyta</taxon>
        <taxon>Bacillariophyta</taxon>
        <taxon>Coscinodiscophyceae</taxon>
        <taxon>Thalassiosirophycidae</taxon>
        <taxon>Stephanodiscales</taxon>
        <taxon>Stephanodiscaceae</taxon>
        <taxon>Stephanodiscus</taxon>
    </lineage>
</organism>